<gene>
    <name evidence="1" type="ORF">LOD99_2510</name>
</gene>
<evidence type="ECO:0000313" key="2">
    <source>
        <dbReference type="Proteomes" id="UP001165289"/>
    </source>
</evidence>
<proteinExistence type="predicted"/>
<comment type="caution">
    <text evidence="1">The sequence shown here is derived from an EMBL/GenBank/DDBJ whole genome shotgun (WGS) entry which is preliminary data.</text>
</comment>
<dbReference type="AlphaFoldDB" id="A0AAV7K1V7"/>
<organism evidence="1 2">
    <name type="scientific">Oopsacas minuta</name>
    <dbReference type="NCBI Taxonomy" id="111878"/>
    <lineage>
        <taxon>Eukaryota</taxon>
        <taxon>Metazoa</taxon>
        <taxon>Porifera</taxon>
        <taxon>Hexactinellida</taxon>
        <taxon>Hexasterophora</taxon>
        <taxon>Lyssacinosida</taxon>
        <taxon>Leucopsacidae</taxon>
        <taxon>Oopsacas</taxon>
    </lineage>
</organism>
<protein>
    <submittedName>
        <fullName evidence="1">Uncharacterized protein</fullName>
    </submittedName>
</protein>
<dbReference type="EMBL" id="JAKMXF010000210">
    <property type="protein sequence ID" value="KAI6655222.1"/>
    <property type="molecule type" value="Genomic_DNA"/>
</dbReference>
<accession>A0AAV7K1V7</accession>
<dbReference type="Proteomes" id="UP001165289">
    <property type="component" value="Unassembled WGS sequence"/>
</dbReference>
<sequence length="108" mass="12385">MSNSTQTVNEDSNVIIDFNKFDLAMYSDMISFSDSCSDFEDDEDFVSDYDSDDDYLSDYERREQEKKIQALNKLNDELKSEIMATAVAKETLYKSVEGLKQLVAMSSK</sequence>
<keyword evidence="2" id="KW-1185">Reference proteome</keyword>
<reference evidence="1 2" key="1">
    <citation type="journal article" date="2023" name="BMC Biol.">
        <title>The compact genome of the sponge Oopsacas minuta (Hexactinellida) is lacking key metazoan core genes.</title>
        <authorList>
            <person name="Santini S."/>
            <person name="Schenkelaars Q."/>
            <person name="Jourda C."/>
            <person name="Duchesne M."/>
            <person name="Belahbib H."/>
            <person name="Rocher C."/>
            <person name="Selva M."/>
            <person name="Riesgo A."/>
            <person name="Vervoort M."/>
            <person name="Leys S.P."/>
            <person name="Kodjabachian L."/>
            <person name="Le Bivic A."/>
            <person name="Borchiellini C."/>
            <person name="Claverie J.M."/>
            <person name="Renard E."/>
        </authorList>
    </citation>
    <scope>NUCLEOTIDE SEQUENCE [LARGE SCALE GENOMIC DNA]</scope>
    <source>
        <strain evidence="1">SPO-2</strain>
    </source>
</reference>
<name>A0AAV7K1V7_9METZ</name>
<evidence type="ECO:0000313" key="1">
    <source>
        <dbReference type="EMBL" id="KAI6655222.1"/>
    </source>
</evidence>